<dbReference type="PROSITE" id="PS51722">
    <property type="entry name" value="G_TR_2"/>
    <property type="match status" value="1"/>
</dbReference>
<gene>
    <name evidence="8 12" type="primary">infB</name>
    <name evidence="12" type="ORF">LZ496_05395</name>
</gene>
<keyword evidence="6 8" id="KW-0648">Protein biosynthesis</keyword>
<accession>A0ABT0RTC4</accession>
<dbReference type="InterPro" id="IPR027417">
    <property type="entry name" value="P-loop_NTPase"/>
</dbReference>
<evidence type="ECO:0000256" key="4">
    <source>
        <dbReference type="ARBA" id="ARBA00022540"/>
    </source>
</evidence>
<evidence type="ECO:0000256" key="3">
    <source>
        <dbReference type="ARBA" id="ARBA00022490"/>
    </source>
</evidence>
<comment type="caution">
    <text evidence="8">Lacks conserved residue(s) required for the propagation of feature annotation.</text>
</comment>
<dbReference type="Pfam" id="PF11987">
    <property type="entry name" value="IF-2"/>
    <property type="match status" value="1"/>
</dbReference>
<dbReference type="HAMAP" id="MF_00100_B">
    <property type="entry name" value="IF_2_B"/>
    <property type="match status" value="1"/>
</dbReference>
<keyword evidence="5 8" id="KW-0547">Nucleotide-binding</keyword>
<dbReference type="GO" id="GO:0003743">
    <property type="term" value="F:translation initiation factor activity"/>
    <property type="evidence" value="ECO:0007669"/>
    <property type="project" value="UniProtKB-KW"/>
</dbReference>
<dbReference type="EMBL" id="JAMGBA010000001">
    <property type="protein sequence ID" value="MCL6698216.1"/>
    <property type="molecule type" value="Genomic_DNA"/>
</dbReference>
<evidence type="ECO:0000256" key="5">
    <source>
        <dbReference type="ARBA" id="ARBA00022741"/>
    </source>
</evidence>
<dbReference type="Gene3D" id="2.40.30.10">
    <property type="entry name" value="Translation factors"/>
    <property type="match status" value="2"/>
</dbReference>
<keyword evidence="4 8" id="KW-0396">Initiation factor</keyword>
<comment type="subcellular location">
    <subcellularLocation>
        <location evidence="8">Cytoplasm</location>
    </subcellularLocation>
</comment>
<dbReference type="RefSeq" id="WP_249903563.1">
    <property type="nucleotide sequence ID" value="NZ_JAMGBA010000001.1"/>
</dbReference>
<keyword evidence="13" id="KW-1185">Reference proteome</keyword>
<dbReference type="InterPro" id="IPR015760">
    <property type="entry name" value="TIF_IF2"/>
</dbReference>
<protein>
    <recommendedName>
        <fullName evidence="2 8">Translation initiation factor IF-2</fullName>
    </recommendedName>
</protein>
<dbReference type="InterPro" id="IPR036925">
    <property type="entry name" value="TIF_IF2_dom3_sf"/>
</dbReference>
<dbReference type="Pfam" id="PF00009">
    <property type="entry name" value="GTP_EFTU"/>
    <property type="match status" value="1"/>
</dbReference>
<dbReference type="InterPro" id="IPR000178">
    <property type="entry name" value="TF_IF2_bacterial-like"/>
</dbReference>
<evidence type="ECO:0000256" key="2">
    <source>
        <dbReference type="ARBA" id="ARBA00020675"/>
    </source>
</evidence>
<evidence type="ECO:0000259" key="11">
    <source>
        <dbReference type="PROSITE" id="PS51722"/>
    </source>
</evidence>
<dbReference type="Pfam" id="PF04760">
    <property type="entry name" value="IF2_N"/>
    <property type="match status" value="1"/>
</dbReference>
<dbReference type="CDD" id="cd03692">
    <property type="entry name" value="mtIF2_IVc"/>
    <property type="match status" value="1"/>
</dbReference>
<evidence type="ECO:0000256" key="6">
    <source>
        <dbReference type="ARBA" id="ARBA00022917"/>
    </source>
</evidence>
<reference evidence="12 13" key="1">
    <citation type="submission" date="2022-05" db="EMBL/GenBank/DDBJ databases">
        <authorList>
            <person name="Jo J.-H."/>
            <person name="Im W.-T."/>
        </authorList>
    </citation>
    <scope>NUCLEOTIDE SEQUENCE [LARGE SCALE GENOMIC DNA]</scope>
    <source>
        <strain evidence="12 13">NSE70-1</strain>
    </source>
</reference>
<feature type="compositionally biased region" description="Polar residues" evidence="10">
    <location>
        <begin position="27"/>
        <end position="39"/>
    </location>
</feature>
<dbReference type="CDD" id="cd01887">
    <property type="entry name" value="IF2_eIF5B"/>
    <property type="match status" value="1"/>
</dbReference>
<dbReference type="Gene3D" id="3.40.50.10050">
    <property type="entry name" value="Translation initiation factor IF- 2, domain 3"/>
    <property type="match status" value="1"/>
</dbReference>
<evidence type="ECO:0000256" key="10">
    <source>
        <dbReference type="SAM" id="MobiDB-lite"/>
    </source>
</evidence>
<dbReference type="Pfam" id="PF08364">
    <property type="entry name" value="IF2_assoc"/>
    <property type="match status" value="1"/>
</dbReference>
<dbReference type="InterPro" id="IPR000795">
    <property type="entry name" value="T_Tr_GTP-bd_dom"/>
</dbReference>
<sequence length="842" mass="91099">MTDQSDKPKLGTRPPLGLKRTVETGKVKQSFSHGRSNTVVVEVKKRRILGKPGEAPPPAEAKPEAAAPAPAPKPAAPAPKAPAPKRPVDDITARKEMQERLLREAEEARMTSLEEARRREDRSKQEQSEEEKRRAEENRKAEEEAARKAVEDAAEAERLAAEQAAQAAAAPPAEQTAEQDSDREFRRPASAPSHAPKRPAPAHPGANRGRVDDRRHAGKLTVSRALSGEDDSRARSLAALRRAREKEKRAHQQSGPAVKQYRDVDVPEAITVQELAKRMGERGADLVKALFKMGTPVTITETIDQDTAELLIVEFGHRINRVSDSDVDIQAEADVDAPETLQSRPPVVTIMGHVDHGKTSLLDAIRGAKVVAGEAGGITQHIGAYQVAMKDKSKITFLDTPGHEAFTEMRARGANVTDIVVLVVAADDGLKPQTIEAINHTKAAGVPMIVAINKIDKPDANPQKVREELLQHEIIVEQMGGEVQDVEVSALKKTNLDGLLEAINLQAEILELKANPDRPAEGAVVEAKLDKGRGPLATVLVQRGTLRVGDVIVVGAASGKVRAMIDDHGRQVKEAPPSFPVEVLGLGAVPSAGDQLTVVENEARAREVASYRQSVLDKKRTTSAPLSLENMFANRASTTIEFPMVIKADVQGSVEAIVSAVNKISTDEIRVRVLHSGVGAITESDVTLAASTGAPIIGFNVRPNAKARETAERNKVELRYYDVIYHLTDWVKGAMAGELGPEIIEHVVGRAEVKEVFPAGKRDKAAGLLVLEGIIKKGLHARLTREDVIVSKTTISSLRRFKDDVKEVNAGMECGVLLADTNDIKAGDNLEVFEVEERARTL</sequence>
<dbReference type="CDD" id="cd22249">
    <property type="entry name" value="UDM1_RNF168_RNF169-like"/>
    <property type="match status" value="1"/>
</dbReference>
<comment type="function">
    <text evidence="8 9">One of the essential components for the initiation of protein synthesis. Protects formylmethionyl-tRNA from spontaneous hydrolysis and promotes its binding to the 30S ribosomal subunits. Also involved in the hydrolysis of GTP during the formation of the 70S ribosomal complex.</text>
</comment>
<dbReference type="NCBIfam" id="TIGR00487">
    <property type="entry name" value="IF-2"/>
    <property type="match status" value="1"/>
</dbReference>
<evidence type="ECO:0000256" key="8">
    <source>
        <dbReference type="HAMAP-Rule" id="MF_00100"/>
    </source>
</evidence>
<dbReference type="InterPro" id="IPR009000">
    <property type="entry name" value="Transl_B-barrel_sf"/>
</dbReference>
<feature type="compositionally biased region" description="Low complexity" evidence="10">
    <location>
        <begin position="161"/>
        <end position="178"/>
    </location>
</feature>
<feature type="binding site" evidence="8">
    <location>
        <begin position="453"/>
        <end position="456"/>
    </location>
    <ligand>
        <name>GTP</name>
        <dbReference type="ChEBI" id="CHEBI:37565"/>
    </ligand>
</feature>
<evidence type="ECO:0000256" key="1">
    <source>
        <dbReference type="ARBA" id="ARBA00007733"/>
    </source>
</evidence>
<feature type="binding site" evidence="8">
    <location>
        <begin position="352"/>
        <end position="359"/>
    </location>
    <ligand>
        <name>GTP</name>
        <dbReference type="ChEBI" id="CHEBI:37565"/>
    </ligand>
</feature>
<dbReference type="SUPFAM" id="SSF52540">
    <property type="entry name" value="P-loop containing nucleoside triphosphate hydrolases"/>
    <property type="match status" value="1"/>
</dbReference>
<dbReference type="SUPFAM" id="SSF50447">
    <property type="entry name" value="Translation proteins"/>
    <property type="match status" value="2"/>
</dbReference>
<dbReference type="NCBIfam" id="TIGR00231">
    <property type="entry name" value="small_GTP"/>
    <property type="match status" value="1"/>
</dbReference>
<dbReference type="Gene3D" id="3.40.50.300">
    <property type="entry name" value="P-loop containing nucleotide triphosphate hydrolases"/>
    <property type="match status" value="1"/>
</dbReference>
<name>A0ABT0RTC4_9SPHN</name>
<keyword evidence="7 8" id="KW-0342">GTP-binding</keyword>
<dbReference type="PANTHER" id="PTHR43381">
    <property type="entry name" value="TRANSLATION INITIATION FACTOR IF-2-RELATED"/>
    <property type="match status" value="1"/>
</dbReference>
<dbReference type="Proteomes" id="UP001203410">
    <property type="component" value="Unassembled WGS sequence"/>
</dbReference>
<dbReference type="InterPro" id="IPR006847">
    <property type="entry name" value="IF2_N"/>
</dbReference>
<dbReference type="InterPro" id="IPR053905">
    <property type="entry name" value="EF-G-like_DII"/>
</dbReference>
<feature type="domain" description="Tr-type G" evidence="11">
    <location>
        <begin position="343"/>
        <end position="511"/>
    </location>
</feature>
<feature type="compositionally biased region" description="Pro residues" evidence="10">
    <location>
        <begin position="69"/>
        <end position="85"/>
    </location>
</feature>
<organism evidence="12 13">
    <name type="scientific">Sphingomonas caseinilyticus</name>
    <dbReference type="NCBI Taxonomy" id="2908205"/>
    <lineage>
        <taxon>Bacteria</taxon>
        <taxon>Pseudomonadati</taxon>
        <taxon>Pseudomonadota</taxon>
        <taxon>Alphaproteobacteria</taxon>
        <taxon>Sphingomonadales</taxon>
        <taxon>Sphingomonadaceae</taxon>
        <taxon>Sphingomonas</taxon>
    </lineage>
</organism>
<comment type="caution">
    <text evidence="12">The sequence shown here is derived from an EMBL/GenBank/DDBJ whole genome shotgun (WGS) entry which is preliminary data.</text>
</comment>
<evidence type="ECO:0000256" key="9">
    <source>
        <dbReference type="RuleBase" id="RU000644"/>
    </source>
</evidence>
<comment type="similarity">
    <text evidence="1 8 9">Belongs to the TRAFAC class translation factor GTPase superfamily. Classic translation factor GTPase family. IF-2 subfamily.</text>
</comment>
<keyword evidence="3 8" id="KW-0963">Cytoplasm</keyword>
<evidence type="ECO:0000313" key="13">
    <source>
        <dbReference type="Proteomes" id="UP001203410"/>
    </source>
</evidence>
<dbReference type="Pfam" id="PF22042">
    <property type="entry name" value="EF-G_D2"/>
    <property type="match status" value="1"/>
</dbReference>
<dbReference type="InterPro" id="IPR044145">
    <property type="entry name" value="IF2_II"/>
</dbReference>
<evidence type="ECO:0000256" key="7">
    <source>
        <dbReference type="ARBA" id="ARBA00023134"/>
    </source>
</evidence>
<feature type="binding site" evidence="8">
    <location>
        <begin position="399"/>
        <end position="403"/>
    </location>
    <ligand>
        <name>GTP</name>
        <dbReference type="ChEBI" id="CHEBI:37565"/>
    </ligand>
</feature>
<dbReference type="CDD" id="cd03702">
    <property type="entry name" value="IF2_mtIF2_II"/>
    <property type="match status" value="1"/>
</dbReference>
<evidence type="ECO:0000313" key="12">
    <source>
        <dbReference type="EMBL" id="MCL6698216.1"/>
    </source>
</evidence>
<dbReference type="PANTHER" id="PTHR43381:SF5">
    <property type="entry name" value="TR-TYPE G DOMAIN-CONTAINING PROTEIN"/>
    <property type="match status" value="1"/>
</dbReference>
<proteinExistence type="inferred from homology"/>
<dbReference type="SUPFAM" id="SSF52156">
    <property type="entry name" value="Initiation factor IF2/eIF5b, domain 3"/>
    <property type="match status" value="1"/>
</dbReference>
<dbReference type="InterPro" id="IPR013575">
    <property type="entry name" value="IF2_assoc_dom_bac"/>
</dbReference>
<feature type="region of interest" description="Disordered" evidence="10">
    <location>
        <begin position="1"/>
        <end position="215"/>
    </location>
</feature>
<dbReference type="InterPro" id="IPR023115">
    <property type="entry name" value="TIF_IF2_dom3"/>
</dbReference>
<dbReference type="InterPro" id="IPR005225">
    <property type="entry name" value="Small_GTP-bd"/>
</dbReference>
<feature type="compositionally biased region" description="Basic and acidic residues" evidence="10">
    <location>
        <begin position="86"/>
        <end position="160"/>
    </location>
</feature>